<gene>
    <name evidence="1" type="ORF">ARMGADRAFT_1089551</name>
</gene>
<proteinExistence type="predicted"/>
<protein>
    <submittedName>
        <fullName evidence="1">Uncharacterized protein</fullName>
    </submittedName>
</protein>
<dbReference type="AlphaFoldDB" id="A0A2H3CXK0"/>
<keyword evidence="2" id="KW-1185">Reference proteome</keyword>
<evidence type="ECO:0000313" key="1">
    <source>
        <dbReference type="EMBL" id="PBK83208.1"/>
    </source>
</evidence>
<dbReference type="InParanoid" id="A0A2H3CXK0"/>
<reference evidence="2" key="1">
    <citation type="journal article" date="2017" name="Nat. Ecol. Evol.">
        <title>Genome expansion and lineage-specific genetic innovations in the forest pathogenic fungi Armillaria.</title>
        <authorList>
            <person name="Sipos G."/>
            <person name="Prasanna A.N."/>
            <person name="Walter M.C."/>
            <person name="O'Connor E."/>
            <person name="Balint B."/>
            <person name="Krizsan K."/>
            <person name="Kiss B."/>
            <person name="Hess J."/>
            <person name="Varga T."/>
            <person name="Slot J."/>
            <person name="Riley R."/>
            <person name="Boka B."/>
            <person name="Rigling D."/>
            <person name="Barry K."/>
            <person name="Lee J."/>
            <person name="Mihaltcheva S."/>
            <person name="LaButti K."/>
            <person name="Lipzen A."/>
            <person name="Waldron R."/>
            <person name="Moloney N.M."/>
            <person name="Sperisen C."/>
            <person name="Kredics L."/>
            <person name="Vagvoelgyi C."/>
            <person name="Patrignani A."/>
            <person name="Fitzpatrick D."/>
            <person name="Nagy I."/>
            <person name="Doyle S."/>
            <person name="Anderson J.B."/>
            <person name="Grigoriev I.V."/>
            <person name="Gueldener U."/>
            <person name="Muensterkoetter M."/>
            <person name="Nagy L.G."/>
        </authorList>
    </citation>
    <scope>NUCLEOTIDE SEQUENCE [LARGE SCALE GENOMIC DNA]</scope>
    <source>
        <strain evidence="2">Ar21-2</strain>
    </source>
</reference>
<dbReference type="EMBL" id="KZ293708">
    <property type="protein sequence ID" value="PBK83208.1"/>
    <property type="molecule type" value="Genomic_DNA"/>
</dbReference>
<sequence length="125" mass="14669">MPFLEIVNGRQRWVGGHPNTYYNDRMELDDDYEVIYSHETAISATGHVYEDPVFSETVTWELGDSWNPMDNHKMALDPTGEWFEEEILVDICDSRVWQQSGRIKRNKQPHKKSKLAMSCGYIWSI</sequence>
<accession>A0A2H3CXK0</accession>
<dbReference type="Proteomes" id="UP000217790">
    <property type="component" value="Unassembled WGS sequence"/>
</dbReference>
<organism evidence="1 2">
    <name type="scientific">Armillaria gallica</name>
    <name type="common">Bulbous honey fungus</name>
    <name type="synonym">Armillaria bulbosa</name>
    <dbReference type="NCBI Taxonomy" id="47427"/>
    <lineage>
        <taxon>Eukaryota</taxon>
        <taxon>Fungi</taxon>
        <taxon>Dikarya</taxon>
        <taxon>Basidiomycota</taxon>
        <taxon>Agaricomycotina</taxon>
        <taxon>Agaricomycetes</taxon>
        <taxon>Agaricomycetidae</taxon>
        <taxon>Agaricales</taxon>
        <taxon>Marasmiineae</taxon>
        <taxon>Physalacriaceae</taxon>
        <taxon>Armillaria</taxon>
    </lineage>
</organism>
<name>A0A2H3CXK0_ARMGA</name>
<evidence type="ECO:0000313" key="2">
    <source>
        <dbReference type="Proteomes" id="UP000217790"/>
    </source>
</evidence>
<dbReference type="OrthoDB" id="3004525at2759"/>